<evidence type="ECO:0000313" key="2">
    <source>
        <dbReference type="Proteomes" id="UP000059188"/>
    </source>
</evidence>
<dbReference type="AlphaFoldDB" id="A0A0B7FVZ4"/>
<evidence type="ECO:0000313" key="1">
    <source>
        <dbReference type="EMBL" id="CEL60362.1"/>
    </source>
</evidence>
<gene>
    <name evidence="1" type="ORF">RSOLAG1IB_09580</name>
</gene>
<proteinExistence type="predicted"/>
<keyword evidence="2" id="KW-1185">Reference proteome</keyword>
<dbReference type="Proteomes" id="UP000059188">
    <property type="component" value="Unassembled WGS sequence"/>
</dbReference>
<sequence>MSQSPAPSRSSNSVSYPQSSILRRLVIYASPTRRPDFIPNVLDASIARSISAPSTSSASSSILVRRSPPPDFHNPISRFHSPISPPFARDFSPSAHFSSCSTSHLSSHFLYRPSVSSVSVESTALVAPEQSSGVEHPDPSRGNRYPVSLCADRAVLSNFFHPCACCIRLLSRYSAMYHSALSR</sequence>
<protein>
    <submittedName>
        <fullName evidence="1">Uncharacterized protein</fullName>
    </submittedName>
</protein>
<organism evidence="1 2">
    <name type="scientific">Thanatephorus cucumeris (strain AG1-IB / isolate 7/3/14)</name>
    <name type="common">Lettuce bottom rot fungus</name>
    <name type="synonym">Rhizoctonia solani</name>
    <dbReference type="NCBI Taxonomy" id="1108050"/>
    <lineage>
        <taxon>Eukaryota</taxon>
        <taxon>Fungi</taxon>
        <taxon>Dikarya</taxon>
        <taxon>Basidiomycota</taxon>
        <taxon>Agaricomycotina</taxon>
        <taxon>Agaricomycetes</taxon>
        <taxon>Cantharellales</taxon>
        <taxon>Ceratobasidiaceae</taxon>
        <taxon>Rhizoctonia</taxon>
        <taxon>Rhizoctonia solani AG-1</taxon>
    </lineage>
</organism>
<name>A0A0B7FVZ4_THACB</name>
<accession>A0A0B7FVZ4</accession>
<dbReference type="EMBL" id="LN679145">
    <property type="protein sequence ID" value="CEL60362.1"/>
    <property type="molecule type" value="Genomic_DNA"/>
</dbReference>
<reference evidence="1 2" key="1">
    <citation type="submission" date="2014-11" db="EMBL/GenBank/DDBJ databases">
        <authorList>
            <person name="Wibberg Daniel"/>
        </authorList>
    </citation>
    <scope>NUCLEOTIDE SEQUENCE [LARGE SCALE GENOMIC DNA]</scope>
    <source>
        <strain evidence="1">Rhizoctonia solani AG1-IB 7/3/14</strain>
    </source>
</reference>